<dbReference type="PROSITE" id="PS50102">
    <property type="entry name" value="RRM"/>
    <property type="match status" value="1"/>
</dbReference>
<evidence type="ECO:0000256" key="2">
    <source>
        <dbReference type="PROSITE-ProRule" id="PRU00176"/>
    </source>
</evidence>
<dbReference type="InterPro" id="IPR012677">
    <property type="entry name" value="Nucleotide-bd_a/b_plait_sf"/>
</dbReference>
<dbReference type="GO" id="GO:0003723">
    <property type="term" value="F:RNA binding"/>
    <property type="evidence" value="ECO:0007669"/>
    <property type="project" value="UniProtKB-UniRule"/>
</dbReference>
<dbReference type="Gene3D" id="3.30.70.330">
    <property type="match status" value="1"/>
</dbReference>
<feature type="domain" description="RRM" evidence="4">
    <location>
        <begin position="116"/>
        <end position="194"/>
    </location>
</feature>
<feature type="region of interest" description="Disordered" evidence="3">
    <location>
        <begin position="17"/>
        <end position="91"/>
    </location>
</feature>
<dbReference type="SMART" id="SM00360">
    <property type="entry name" value="RRM"/>
    <property type="match status" value="1"/>
</dbReference>
<dbReference type="InterPro" id="IPR035979">
    <property type="entry name" value="RBD_domain_sf"/>
</dbReference>
<dbReference type="SUPFAM" id="SSF54928">
    <property type="entry name" value="RNA-binding domain, RBD"/>
    <property type="match status" value="1"/>
</dbReference>
<dbReference type="AlphaFoldDB" id="L0P3R0"/>
<evidence type="ECO:0000313" key="5">
    <source>
        <dbReference type="EMBL" id="CCI55328.1"/>
    </source>
</evidence>
<keyword evidence="1 2" id="KW-0694">RNA-binding</keyword>
<protein>
    <submittedName>
        <fullName evidence="5">PH01B001I13.24 protein</fullName>
    </submittedName>
</protein>
<name>L0P3R0_PHYED</name>
<evidence type="ECO:0000259" key="4">
    <source>
        <dbReference type="PROSITE" id="PS50102"/>
    </source>
</evidence>
<evidence type="ECO:0000256" key="3">
    <source>
        <dbReference type="SAM" id="MobiDB-lite"/>
    </source>
</evidence>
<proteinExistence type="predicted"/>
<organism evidence="5">
    <name type="scientific">Phyllostachys edulis</name>
    <name type="common">Tortoise shell bamboo</name>
    <name type="synonym">Bambusa edulis</name>
    <dbReference type="NCBI Taxonomy" id="38705"/>
    <lineage>
        <taxon>Eukaryota</taxon>
        <taxon>Viridiplantae</taxon>
        <taxon>Streptophyta</taxon>
        <taxon>Embryophyta</taxon>
        <taxon>Tracheophyta</taxon>
        <taxon>Spermatophyta</taxon>
        <taxon>Magnoliopsida</taxon>
        <taxon>Liliopsida</taxon>
        <taxon>Poales</taxon>
        <taxon>Poaceae</taxon>
        <taxon>BOP clade</taxon>
        <taxon>Bambusoideae</taxon>
        <taxon>Arundinarodae</taxon>
        <taxon>Arundinarieae</taxon>
        <taxon>Arundinariinae</taxon>
        <taxon>Phyllostachys</taxon>
    </lineage>
</organism>
<dbReference type="GO" id="GO:0016554">
    <property type="term" value="P:cytidine to uridine editing"/>
    <property type="evidence" value="ECO:0007669"/>
    <property type="project" value="TreeGrafter"/>
</dbReference>
<evidence type="ECO:0000256" key="1">
    <source>
        <dbReference type="ARBA" id="ARBA00022884"/>
    </source>
</evidence>
<dbReference type="GO" id="GO:0009507">
    <property type="term" value="C:chloroplast"/>
    <property type="evidence" value="ECO:0007669"/>
    <property type="project" value="TreeGrafter"/>
</dbReference>
<accession>L0P3R0</accession>
<dbReference type="PANTHER" id="PTHR48029:SF1">
    <property type="entry name" value="NUCLEOLAR PROTEIN 8"/>
    <property type="match status" value="1"/>
</dbReference>
<dbReference type="PANTHER" id="PTHR48029">
    <property type="entry name" value="NUCLEOLAR PROTEIN 8"/>
    <property type="match status" value="1"/>
</dbReference>
<sequence length="196" mass="21666">MENGERVLRPAAWRKVLREGAPGGRRDAGASEAALESKGPRGLRRLRGGSEGGSRERGAPRRGRSRWRPEAAVSCRRGGGAPGEGAAERVGDLRVEAEDEGQRRRMRSPPSLHAHVALFIEGLSFRTTEESLRSAFERFGQLTEVNLVMDRVAKRPRGFAFLSYANEEESKNAMEGMHGKFLDGRVIFVEVAKRKV</sequence>
<dbReference type="GO" id="GO:1900871">
    <property type="term" value="P:chloroplast mRNA modification"/>
    <property type="evidence" value="ECO:0007669"/>
    <property type="project" value="TreeGrafter"/>
</dbReference>
<dbReference type="EMBL" id="FO203437">
    <property type="protein sequence ID" value="CCI55328.1"/>
    <property type="molecule type" value="Genomic_DNA"/>
</dbReference>
<gene>
    <name evidence="5" type="primary">PH01B001I13.24</name>
</gene>
<dbReference type="Pfam" id="PF00076">
    <property type="entry name" value="RRM_1"/>
    <property type="match status" value="1"/>
</dbReference>
<dbReference type="InterPro" id="IPR000504">
    <property type="entry name" value="RRM_dom"/>
</dbReference>
<reference evidence="5" key="1">
    <citation type="submission" date="2012-05" db="EMBL/GenBank/DDBJ databases">
        <authorList>
            <person name="Han B."/>
            <person name="Lu Y."/>
            <person name="Feng Q."/>
            <person name="Zhao Q."/>
            <person name="Lu T.T."/>
            <person name="Li Y."/>
            <person name="Liu K.Y."/>
            <person name="Huang X.H."/>
            <person name="Fan D.L."/>
            <person name="Weng Q.J."/>
            <person name="Zhang L."/>
            <person name="Lu Y.Q."/>
            <person name="Guo Y.L."/>
            <person name="Li W.J."/>
            <person name="Zhou C.C."/>
            <person name="Lu H.Y."/>
            <person name="Huang T."/>
            <person name="Zhu C.R."/>
            <person name="Zhao Y."/>
            <person name="Hu T."/>
            <person name="Yao N."/>
        </authorList>
    </citation>
    <scope>NUCLEOTIDE SEQUENCE</scope>
</reference>